<dbReference type="RefSeq" id="WP_380013822.1">
    <property type="nucleotide sequence ID" value="NZ_JADIKI010000023.1"/>
</dbReference>
<evidence type="ECO:0000256" key="1">
    <source>
        <dbReference type="SAM" id="Phobius"/>
    </source>
</evidence>
<sequence length="200" mass="21542">MSRLSQKQYEWRVLVAMGFYTACMLLEWPLVRTAASLPVKCLLALVPVVPVVYVIALLARRIRASDELEQQTHLIGLGIATAVVGVLSLIGGFLSTANVLKLDGSILIWVFPGLMLCYGVARWRVARRYGGGMFCESDSALAKHASFIIAGGVLLLAAWLCRSTLDALRLGFLCGTGAGLLGLGVVLAIAQRRRRGQVGE</sequence>
<accession>A0ABW8IMX9</accession>
<proteinExistence type="predicted"/>
<organism evidence="2 3">
    <name type="scientific">Dyella humi</name>
    <dbReference type="NCBI Taxonomy" id="1770547"/>
    <lineage>
        <taxon>Bacteria</taxon>
        <taxon>Pseudomonadati</taxon>
        <taxon>Pseudomonadota</taxon>
        <taxon>Gammaproteobacteria</taxon>
        <taxon>Lysobacterales</taxon>
        <taxon>Rhodanobacteraceae</taxon>
        <taxon>Dyella</taxon>
    </lineage>
</organism>
<name>A0ABW8IMX9_9GAMM</name>
<keyword evidence="1" id="KW-0812">Transmembrane</keyword>
<protein>
    <submittedName>
        <fullName evidence="2">Uncharacterized protein</fullName>
    </submittedName>
</protein>
<feature type="transmembrane region" description="Helical" evidence="1">
    <location>
        <begin position="12"/>
        <end position="30"/>
    </location>
</feature>
<keyword evidence="3" id="KW-1185">Reference proteome</keyword>
<evidence type="ECO:0000313" key="3">
    <source>
        <dbReference type="Proteomes" id="UP001620409"/>
    </source>
</evidence>
<reference evidence="2 3" key="1">
    <citation type="submission" date="2020-10" db="EMBL/GenBank/DDBJ databases">
        <title>Phylogeny of dyella-like bacteria.</title>
        <authorList>
            <person name="Fu J."/>
        </authorList>
    </citation>
    <scope>NUCLEOTIDE SEQUENCE [LARGE SCALE GENOMIC DNA]</scope>
    <source>
        <strain evidence="2 3">DHG40</strain>
    </source>
</reference>
<keyword evidence="1" id="KW-0472">Membrane</keyword>
<evidence type="ECO:0000313" key="2">
    <source>
        <dbReference type="EMBL" id="MFK2855975.1"/>
    </source>
</evidence>
<feature type="transmembrane region" description="Helical" evidence="1">
    <location>
        <begin position="167"/>
        <end position="190"/>
    </location>
</feature>
<keyword evidence="1" id="KW-1133">Transmembrane helix</keyword>
<feature type="transmembrane region" description="Helical" evidence="1">
    <location>
        <begin position="144"/>
        <end position="161"/>
    </location>
</feature>
<feature type="transmembrane region" description="Helical" evidence="1">
    <location>
        <begin position="42"/>
        <end position="62"/>
    </location>
</feature>
<dbReference type="Proteomes" id="UP001620409">
    <property type="component" value="Unassembled WGS sequence"/>
</dbReference>
<gene>
    <name evidence="2" type="ORF">ISP18_15330</name>
</gene>
<comment type="caution">
    <text evidence="2">The sequence shown here is derived from an EMBL/GenBank/DDBJ whole genome shotgun (WGS) entry which is preliminary data.</text>
</comment>
<feature type="transmembrane region" description="Helical" evidence="1">
    <location>
        <begin position="106"/>
        <end position="123"/>
    </location>
</feature>
<feature type="transmembrane region" description="Helical" evidence="1">
    <location>
        <begin position="74"/>
        <end position="94"/>
    </location>
</feature>
<dbReference type="EMBL" id="JADIKI010000023">
    <property type="protein sequence ID" value="MFK2855975.1"/>
    <property type="molecule type" value="Genomic_DNA"/>
</dbReference>